<name>A0ABS0Y2N0_9HYPH</name>
<feature type="domain" description="TtsA-like Glycoside hydrolase family 108" evidence="1">
    <location>
        <begin position="11"/>
        <end position="94"/>
    </location>
</feature>
<dbReference type="InterPro" id="IPR018537">
    <property type="entry name" value="Peptidoglycan-bd_3"/>
</dbReference>
<dbReference type="InterPro" id="IPR023346">
    <property type="entry name" value="Lysozyme-like_dom_sf"/>
</dbReference>
<dbReference type="RefSeq" id="WP_199049439.1">
    <property type="nucleotide sequence ID" value="NZ_JAELXT010000011.1"/>
</dbReference>
<feature type="domain" description="Peptidoglycan binding" evidence="2">
    <location>
        <begin position="97"/>
        <end position="158"/>
    </location>
</feature>
<dbReference type="Proteomes" id="UP000620670">
    <property type="component" value="Unassembled WGS sequence"/>
</dbReference>
<dbReference type="CDD" id="cd13926">
    <property type="entry name" value="N-acetylmuramidase_GH108"/>
    <property type="match status" value="1"/>
</dbReference>
<evidence type="ECO:0000259" key="2">
    <source>
        <dbReference type="Pfam" id="PF09374"/>
    </source>
</evidence>
<comment type="caution">
    <text evidence="3">The sequence shown here is derived from an EMBL/GenBank/DDBJ whole genome shotgun (WGS) entry which is preliminary data.</text>
</comment>
<gene>
    <name evidence="3" type="ORF">JAO75_12310</name>
</gene>
<evidence type="ECO:0000313" key="4">
    <source>
        <dbReference type="Proteomes" id="UP000620670"/>
    </source>
</evidence>
<evidence type="ECO:0000313" key="3">
    <source>
        <dbReference type="EMBL" id="MBJ6126185.1"/>
    </source>
</evidence>
<dbReference type="InterPro" id="IPR008565">
    <property type="entry name" value="TtsA-like_GH18_dom"/>
</dbReference>
<organism evidence="3 4">
    <name type="scientific">Microvirga splendida</name>
    <dbReference type="NCBI Taxonomy" id="2795727"/>
    <lineage>
        <taxon>Bacteria</taxon>
        <taxon>Pseudomonadati</taxon>
        <taxon>Pseudomonadota</taxon>
        <taxon>Alphaproteobacteria</taxon>
        <taxon>Hyphomicrobiales</taxon>
        <taxon>Methylobacteriaceae</taxon>
        <taxon>Microvirga</taxon>
    </lineage>
</organism>
<sequence>MTASRFGEAVEIVLQHEGGFVHHPGDPGGATKFGITRETLSRARGYPASVTDVRELTRAEAVALYRRLYWDAVRADELPPGLDLAVFDLAVNSGPVRAVRMLQTTLGVPADGLMGPVTLKAAGEADLPQAIRRLTRARLGFLGRLAAWPVFGRGWRRRVLAVEQGALRLAFSSPPHSRSV</sequence>
<dbReference type="EMBL" id="JAELXT010000011">
    <property type="protein sequence ID" value="MBJ6126185.1"/>
    <property type="molecule type" value="Genomic_DNA"/>
</dbReference>
<protein>
    <submittedName>
        <fullName evidence="3">Glycoside hydrolase family 108 protein</fullName>
    </submittedName>
</protein>
<proteinExistence type="predicted"/>
<accession>A0ABS0Y2N0</accession>
<dbReference type="Pfam" id="PF05838">
    <property type="entry name" value="Glyco_hydro_108"/>
    <property type="match status" value="1"/>
</dbReference>
<keyword evidence="4" id="KW-1185">Reference proteome</keyword>
<dbReference type="Pfam" id="PF09374">
    <property type="entry name" value="PG_binding_3"/>
    <property type="match status" value="1"/>
</dbReference>
<keyword evidence="3" id="KW-0378">Hydrolase</keyword>
<dbReference type="SUPFAM" id="SSF53955">
    <property type="entry name" value="Lysozyme-like"/>
    <property type="match status" value="1"/>
</dbReference>
<dbReference type="Gene3D" id="1.20.141.10">
    <property type="entry name" value="Chitosanase, subunit A, domain 1"/>
    <property type="match status" value="1"/>
</dbReference>
<reference evidence="4" key="1">
    <citation type="submission" date="2020-12" db="EMBL/GenBank/DDBJ databases">
        <title>Hymenobacter sp.</title>
        <authorList>
            <person name="Kim M.K."/>
        </authorList>
    </citation>
    <scope>NUCLEOTIDE SEQUENCE [LARGE SCALE GENOMIC DNA]</scope>
    <source>
        <strain evidence="4">BT325</strain>
    </source>
</reference>
<dbReference type="GO" id="GO:0016787">
    <property type="term" value="F:hydrolase activity"/>
    <property type="evidence" value="ECO:0007669"/>
    <property type="project" value="UniProtKB-KW"/>
</dbReference>
<evidence type="ECO:0000259" key="1">
    <source>
        <dbReference type="Pfam" id="PF05838"/>
    </source>
</evidence>